<evidence type="ECO:0000313" key="4">
    <source>
        <dbReference type="Proteomes" id="UP000037029"/>
    </source>
</evidence>
<evidence type="ECO:0000259" key="1">
    <source>
        <dbReference type="Pfam" id="PF22262"/>
    </source>
</evidence>
<dbReference type="InterPro" id="IPR053802">
    <property type="entry name" value="DUF6950"/>
</dbReference>
<organism evidence="2 4">
    <name type="scientific">Sphingobium yanoikuyae</name>
    <name type="common">Sphingomonas yanoikuyae</name>
    <dbReference type="NCBI Taxonomy" id="13690"/>
    <lineage>
        <taxon>Bacteria</taxon>
        <taxon>Pseudomonadati</taxon>
        <taxon>Pseudomonadota</taxon>
        <taxon>Alphaproteobacteria</taxon>
        <taxon>Sphingomonadales</taxon>
        <taxon>Sphingomonadaceae</taxon>
        <taxon>Sphingobium</taxon>
    </lineage>
</organism>
<dbReference type="EMBL" id="CP020925">
    <property type="protein sequence ID" value="ATP19801.1"/>
    <property type="molecule type" value="Genomic_DNA"/>
</dbReference>
<proteinExistence type="predicted"/>
<evidence type="ECO:0000313" key="2">
    <source>
        <dbReference type="EMBL" id="ATP19801.1"/>
    </source>
</evidence>
<dbReference type="EMBL" id="CP020925">
    <property type="protein sequence ID" value="ATP20406.1"/>
    <property type="molecule type" value="Genomic_DNA"/>
</dbReference>
<evidence type="ECO:0000313" key="3">
    <source>
        <dbReference type="EMBL" id="ATP20406.1"/>
    </source>
</evidence>
<dbReference type="Gene3D" id="3.90.1720.10">
    <property type="entry name" value="endopeptidase domain like (from Nostoc punctiforme)"/>
    <property type="match status" value="1"/>
</dbReference>
<gene>
    <name evidence="2" type="ORF">BV87_16295</name>
    <name evidence="3" type="ORF">BV87_19835</name>
</gene>
<dbReference type="InterPro" id="IPR038765">
    <property type="entry name" value="Papain-like_cys_pep_sf"/>
</dbReference>
<name>A0A0J9CVQ9_SPHYA</name>
<dbReference type="Pfam" id="PF22262">
    <property type="entry name" value="DUF6950"/>
    <property type="match status" value="1"/>
</dbReference>
<dbReference type="SUPFAM" id="SSF54001">
    <property type="entry name" value="Cysteine proteinases"/>
    <property type="match status" value="1"/>
</dbReference>
<accession>A0A0J9CVQ9</accession>
<feature type="domain" description="DUF6950" evidence="1">
    <location>
        <begin position="7"/>
        <end position="139"/>
    </location>
</feature>
<dbReference type="Proteomes" id="UP000037029">
    <property type="component" value="Chromosome"/>
</dbReference>
<reference evidence="2 4" key="1">
    <citation type="submission" date="2017-04" db="EMBL/GenBank/DDBJ databases">
        <title>Characterization, genome and methylation analysis of a phthalic acid esters degrading strain Sphingobium yanoikuyae SHJ.</title>
        <authorList>
            <person name="Feng L."/>
        </authorList>
    </citation>
    <scope>NUCLEOTIDE SEQUENCE [LARGE SCALE GENOMIC DNA]</scope>
    <source>
        <strain evidence="2 4">SHJ</strain>
    </source>
</reference>
<sequence>MTPLEIRHTAIEATMARFRGRPFAWGKVDCAKVAAFHLKKMGFKISISKAGSYSSALGAQRAIVRMGYDTIPDLLDGLGLTRIPYSRLLLGDLVVADGHDGIAAIGIYASNGHVLGFHEDHLDQGLVAVDLKPDFAWSVL</sequence>
<protein>
    <recommendedName>
        <fullName evidence="1">DUF6950 domain-containing protein</fullName>
    </recommendedName>
</protein>
<dbReference type="AlphaFoldDB" id="A0A0J9CVQ9"/>
<dbReference type="RefSeq" id="WP_048939020.1">
    <property type="nucleotide sequence ID" value="NZ_CP020925.1"/>
</dbReference>